<reference evidence="6 7" key="1">
    <citation type="submission" date="2020-02" db="EMBL/GenBank/DDBJ databases">
        <title>Sequencing the genomes of 1000 actinobacteria strains.</title>
        <authorList>
            <person name="Klenk H.-P."/>
        </authorList>
    </citation>
    <scope>NUCLEOTIDE SEQUENCE [LARGE SCALE GENOMIC DNA]</scope>
    <source>
        <strain evidence="6 7">DSM 19609</strain>
    </source>
</reference>
<dbReference type="InterPro" id="IPR023485">
    <property type="entry name" value="Ptyr_pPase"/>
</dbReference>
<dbReference type="InterPro" id="IPR017867">
    <property type="entry name" value="Tyr_phospatase_low_mol_wt"/>
</dbReference>
<dbReference type="SMART" id="SM00226">
    <property type="entry name" value="LMWPc"/>
    <property type="match status" value="1"/>
</dbReference>
<dbReference type="RefSeq" id="WP_167171302.1">
    <property type="nucleotide sequence ID" value="NZ_BAAAOO010000006.1"/>
</dbReference>
<dbReference type="InterPro" id="IPR036196">
    <property type="entry name" value="Ptyr_pPase_sf"/>
</dbReference>
<comment type="caution">
    <text evidence="6">The sequence shown here is derived from an EMBL/GenBank/DDBJ whole genome shotgun (WGS) entry which is preliminary data.</text>
</comment>
<dbReference type="PANTHER" id="PTHR11717:SF7">
    <property type="entry name" value="LOW MOLECULAR WEIGHT PHOSPHOTYROSINE PROTEIN PHOSPHATASE"/>
    <property type="match status" value="1"/>
</dbReference>
<accession>A0ABX0SP93</accession>
<evidence type="ECO:0000256" key="2">
    <source>
        <dbReference type="ARBA" id="ARBA00013064"/>
    </source>
</evidence>
<keyword evidence="7" id="KW-1185">Reference proteome</keyword>
<feature type="domain" description="Phosphotyrosine protein phosphatase I" evidence="5">
    <location>
        <begin position="3"/>
        <end position="149"/>
    </location>
</feature>
<proteinExistence type="inferred from homology"/>
<name>A0ABX0SP93_9ACTN</name>
<dbReference type="Proteomes" id="UP000749311">
    <property type="component" value="Unassembled WGS sequence"/>
</dbReference>
<dbReference type="Pfam" id="PF01451">
    <property type="entry name" value="LMWPc"/>
    <property type="match status" value="1"/>
</dbReference>
<evidence type="ECO:0000256" key="4">
    <source>
        <dbReference type="ARBA" id="ARBA00022912"/>
    </source>
</evidence>
<gene>
    <name evidence="6" type="ORF">FB473_003279</name>
</gene>
<sequence>MTPLITFVCWGNICRSPMGERIALAWSEQEGLGIRADSAGVSDEERGNPIDPRAARILRVHGYDPGAHRAKLVTSALVGASSLVLGFEPQHLRMLRRIVPDATNLRLVTDFDPSAKPGSGIPDPWYGGPADFEETLAAIEAAMPGILAEVRGADDDLAGRAG</sequence>
<dbReference type="EMBL" id="JAAMOZ010000004">
    <property type="protein sequence ID" value="NIH58582.1"/>
    <property type="molecule type" value="Genomic_DNA"/>
</dbReference>
<dbReference type="EC" id="3.1.3.48" evidence="2"/>
<evidence type="ECO:0000256" key="3">
    <source>
        <dbReference type="ARBA" id="ARBA00022801"/>
    </source>
</evidence>
<dbReference type="PRINTS" id="PR00719">
    <property type="entry name" value="LMWPTPASE"/>
</dbReference>
<dbReference type="CDD" id="cd16343">
    <property type="entry name" value="LMWPTP"/>
    <property type="match status" value="1"/>
</dbReference>
<dbReference type="InterPro" id="IPR050438">
    <property type="entry name" value="LMW_PTPase"/>
</dbReference>
<keyword evidence="4" id="KW-0904">Protein phosphatase</keyword>
<organism evidence="6 7">
    <name type="scientific">Brooklawnia cerclae</name>
    <dbReference type="NCBI Taxonomy" id="349934"/>
    <lineage>
        <taxon>Bacteria</taxon>
        <taxon>Bacillati</taxon>
        <taxon>Actinomycetota</taxon>
        <taxon>Actinomycetes</taxon>
        <taxon>Propionibacteriales</taxon>
        <taxon>Propionibacteriaceae</taxon>
        <taxon>Brooklawnia</taxon>
    </lineage>
</organism>
<dbReference type="GO" id="GO:0004725">
    <property type="term" value="F:protein tyrosine phosphatase activity"/>
    <property type="evidence" value="ECO:0007669"/>
    <property type="project" value="UniProtKB-EC"/>
</dbReference>
<evidence type="ECO:0000256" key="1">
    <source>
        <dbReference type="ARBA" id="ARBA00011063"/>
    </source>
</evidence>
<keyword evidence="3 6" id="KW-0378">Hydrolase</keyword>
<dbReference type="PANTHER" id="PTHR11717">
    <property type="entry name" value="LOW MOLECULAR WEIGHT PROTEIN TYROSINE PHOSPHATASE"/>
    <property type="match status" value="1"/>
</dbReference>
<evidence type="ECO:0000313" key="7">
    <source>
        <dbReference type="Proteomes" id="UP000749311"/>
    </source>
</evidence>
<protein>
    <recommendedName>
        <fullName evidence="2">protein-tyrosine-phosphatase</fullName>
        <ecNumber evidence="2">3.1.3.48</ecNumber>
    </recommendedName>
</protein>
<dbReference type="SUPFAM" id="SSF52788">
    <property type="entry name" value="Phosphotyrosine protein phosphatases I"/>
    <property type="match status" value="1"/>
</dbReference>
<dbReference type="Gene3D" id="3.40.50.2300">
    <property type="match status" value="1"/>
</dbReference>
<comment type="similarity">
    <text evidence="1">Belongs to the low molecular weight phosphotyrosine protein phosphatase family.</text>
</comment>
<evidence type="ECO:0000313" key="6">
    <source>
        <dbReference type="EMBL" id="NIH58582.1"/>
    </source>
</evidence>
<evidence type="ECO:0000259" key="5">
    <source>
        <dbReference type="SMART" id="SM00226"/>
    </source>
</evidence>